<feature type="compositionally biased region" description="Polar residues" evidence="1">
    <location>
        <begin position="581"/>
        <end position="595"/>
    </location>
</feature>
<feature type="compositionally biased region" description="Low complexity" evidence="1">
    <location>
        <begin position="343"/>
        <end position="362"/>
    </location>
</feature>
<feature type="region of interest" description="Disordered" evidence="1">
    <location>
        <begin position="187"/>
        <end position="446"/>
    </location>
</feature>
<accession>A0A5Q5CC83</accession>
<feature type="region of interest" description="Disordered" evidence="1">
    <location>
        <begin position="1"/>
        <end position="29"/>
    </location>
</feature>
<dbReference type="EMBL" id="CP000580">
    <property type="protein sequence ID" value="ABN96738.1"/>
    <property type="molecule type" value="Genomic_DNA"/>
</dbReference>
<feature type="compositionally biased region" description="Pro residues" evidence="1">
    <location>
        <begin position="429"/>
        <end position="442"/>
    </location>
</feature>
<feature type="compositionally biased region" description="Polar residues" evidence="1">
    <location>
        <begin position="214"/>
        <end position="224"/>
    </location>
</feature>
<evidence type="ECO:0000313" key="2">
    <source>
        <dbReference type="EMBL" id="ABN96738.1"/>
    </source>
</evidence>
<feature type="compositionally biased region" description="Pro residues" evidence="1">
    <location>
        <begin position="363"/>
        <end position="373"/>
    </location>
</feature>
<feature type="compositionally biased region" description="Low complexity" evidence="1">
    <location>
        <begin position="614"/>
        <end position="639"/>
    </location>
</feature>
<protein>
    <submittedName>
        <fullName evidence="2">Uncharacterized protein</fullName>
    </submittedName>
</protein>
<feature type="compositionally biased region" description="Pro residues" evidence="1">
    <location>
        <begin position="382"/>
        <end position="394"/>
    </location>
</feature>
<feature type="compositionally biased region" description="Low complexity" evidence="1">
    <location>
        <begin position="395"/>
        <end position="404"/>
    </location>
</feature>
<dbReference type="KEGG" id="mjl:Mjls_0929"/>
<feature type="compositionally biased region" description="Polar residues" evidence="1">
    <location>
        <begin position="534"/>
        <end position="544"/>
    </location>
</feature>
<gene>
    <name evidence="2" type="ordered locus">Mjls_0929</name>
</gene>
<feature type="region of interest" description="Disordered" evidence="1">
    <location>
        <begin position="468"/>
        <end position="490"/>
    </location>
</feature>
<evidence type="ECO:0000256" key="1">
    <source>
        <dbReference type="SAM" id="MobiDB-lite"/>
    </source>
</evidence>
<feature type="region of interest" description="Disordered" evidence="1">
    <location>
        <begin position="528"/>
        <end position="639"/>
    </location>
</feature>
<reference evidence="2" key="1">
    <citation type="submission" date="2007-02" db="EMBL/GenBank/DDBJ databases">
        <title>Complete sequence of Mycobacterium sp. JLS.</title>
        <authorList>
            <consortium name="US DOE Joint Genome Institute"/>
            <person name="Copeland A."/>
            <person name="Lucas S."/>
            <person name="Lapidus A."/>
            <person name="Barry K."/>
            <person name="Detter J.C."/>
            <person name="Glavina del Rio T."/>
            <person name="Hammon N."/>
            <person name="Israni S."/>
            <person name="Dalin E."/>
            <person name="Tice H."/>
            <person name="Pitluck S."/>
            <person name="Chain P."/>
            <person name="Malfatti S."/>
            <person name="Shin M."/>
            <person name="Vergez L."/>
            <person name="Schmutz J."/>
            <person name="Larimer F."/>
            <person name="Land M."/>
            <person name="Hauser L."/>
            <person name="Kyrpides N."/>
            <person name="Mikhailova N."/>
            <person name="Miller C.D."/>
            <person name="Anderson A.J."/>
            <person name="Sims R.C."/>
            <person name="Richardson P."/>
        </authorList>
    </citation>
    <scope>NUCLEOTIDE SEQUENCE [LARGE SCALE GENOMIC DNA]</scope>
    <source>
        <strain evidence="2">JLS</strain>
    </source>
</reference>
<feature type="region of interest" description="Disordered" evidence="1">
    <location>
        <begin position="111"/>
        <end position="169"/>
    </location>
</feature>
<dbReference type="AlphaFoldDB" id="A0A5Q5CC83"/>
<feature type="compositionally biased region" description="Pro residues" evidence="1">
    <location>
        <begin position="15"/>
        <end position="26"/>
    </location>
</feature>
<proteinExistence type="predicted"/>
<name>A0A5Q5CC83_MYCSJ</name>
<organism evidence="2">
    <name type="scientific">Mycobacterium sp. (strain JLS)</name>
    <dbReference type="NCBI Taxonomy" id="164757"/>
    <lineage>
        <taxon>Bacteria</taxon>
        <taxon>Bacillati</taxon>
        <taxon>Actinomycetota</taxon>
        <taxon>Actinomycetes</taxon>
        <taxon>Mycobacteriales</taxon>
        <taxon>Mycobacteriaceae</taxon>
        <taxon>Mycobacterium</taxon>
    </lineage>
</organism>
<sequence>MAGPVRWWPWRRPRPTPAETPAPSPDPRWHALAPIQRTVDGMTPTAPLDGFSASLTTAQNPALTSSAAMLATGHASLAILGTGDPPTARAPINAAVPQNRSWQRSVSLPQRMLPAPPVPVQRSPDTAPPMTPDVVGAADPVEMAPTPSITVAEPAPGNTPLTRAPELGEYREVPVVVPQSTATGVTADHAPAEPARHGQPVRSAPPVQRLEGSATPTAIPDTSVQPPPVQRAETPVTLSGNASHRSTDAGRNIVARSAPAPPLPSALRAITESEATGPSVIPAPVLDDPPPGRPVPAVTDLTDTAEAPAAAPPPLDVQRSAHSESITWFSPDDPVRLPPTAHPVAVGRPQAAAPAVAVQRVSPRPPTAQPAPAVPARECPPATTPLKPPPPAPPAVQVATAVVAQRVRRHEPTETAAVAAAQRISVKPVPEPTTPPPPPPAVEAPHIRTDAPTATEPKFAVQRVATPARPAPPVPLPSVGTPRAQQGSAVVRSVVPEVQRAVSPATPEPAVAPVPRRLVVLPPLRAPVHPVTRSPDTPTVQQIAESPAPVPLQRMFEHTAAPPGPRDRPSAATPFPPPPSVTQYDGYTEVSFDQHSVQRDADPPESPDPPDEPALPQAPLTATPAASPAATGGVPAAGGNIDELVNRLYDPLAARLRSELWLDRERAGVLMDLRR</sequence>